<evidence type="ECO:0000259" key="2">
    <source>
        <dbReference type="PROSITE" id="PS51468"/>
    </source>
</evidence>
<dbReference type="AlphaFoldDB" id="A0A5C6M487"/>
<feature type="domain" description="VIT" evidence="2">
    <location>
        <begin position="16"/>
        <end position="144"/>
    </location>
</feature>
<evidence type="ECO:0000313" key="4">
    <source>
        <dbReference type="Proteomes" id="UP000321083"/>
    </source>
</evidence>
<sequence length="507" mass="56431">MAGDTWGRLAADGKLSPDLRSLRVEDTTYVNHAGIRVQVFPDQYVAYTEVDLQIESSSARESVANMLFEIPSGSVASSLTLWIDGQERPARFALRGKASQAFNTIVNKKRDPALIEWIDDRHLRLQVFPVSHVLPRRVKVGYVTPLDSQELELEYRSPTISGIRQDTASAFVTVEVFSDQQPQALTSNLDFKPLGVTAGAAKPFEAQTSLTKPWSVKFAARGEKPIHEPSTWSPESIVFVPRGGRPEARWNDAKKALQSAFPNATIGAFGDRLNWLTSSKDLTRSVEDGRTMRGLPLPFYQREMPNPSTTLYVVENDRAPNILTLRGTDYFRSMSNFFVNHGEGLRILGLDDAMSPFYSGLSELDLATVLSFDGKRLLQVPSLISSVRGEKMATEFVDRLVAYKQSMRHAILDEVRGDGTPDSLTEEMRKGHLVTPFSSLIVLETEGDYSRFGINDKDSEKNNTRPADPSLRESLGLVPEPHEYLLLAICLAAIAYMYRRRSGAVLG</sequence>
<dbReference type="InterPro" id="IPR013694">
    <property type="entry name" value="VIT"/>
</dbReference>
<dbReference type="Pfam" id="PF08487">
    <property type="entry name" value="VIT"/>
    <property type="match status" value="1"/>
</dbReference>
<protein>
    <recommendedName>
        <fullName evidence="2">VIT domain-containing protein</fullName>
    </recommendedName>
</protein>
<feature type="region of interest" description="Disordered" evidence="1">
    <location>
        <begin position="453"/>
        <end position="473"/>
    </location>
</feature>
<evidence type="ECO:0000256" key="1">
    <source>
        <dbReference type="SAM" id="MobiDB-lite"/>
    </source>
</evidence>
<gene>
    <name evidence="3" type="ORF">E3A20_19260</name>
</gene>
<comment type="caution">
    <text evidence="3">The sequence shown here is derived from an EMBL/GenBank/DDBJ whole genome shotgun (WGS) entry which is preliminary data.</text>
</comment>
<name>A0A5C6M487_9PLAN</name>
<accession>A0A5C6M487</accession>
<keyword evidence="4" id="KW-1185">Reference proteome</keyword>
<proteinExistence type="predicted"/>
<reference evidence="3 4" key="2">
    <citation type="submission" date="2019-08" db="EMBL/GenBank/DDBJ databases">
        <authorList>
            <person name="Henke P."/>
        </authorList>
    </citation>
    <scope>NUCLEOTIDE SEQUENCE [LARGE SCALE GENOMIC DNA]</scope>
    <source>
        <strain evidence="3">Phe10_nw2017</strain>
    </source>
</reference>
<feature type="compositionally biased region" description="Basic and acidic residues" evidence="1">
    <location>
        <begin position="454"/>
        <end position="463"/>
    </location>
</feature>
<dbReference type="Proteomes" id="UP000321083">
    <property type="component" value="Unassembled WGS sequence"/>
</dbReference>
<dbReference type="EMBL" id="SRHE01000443">
    <property type="protein sequence ID" value="TWW08945.1"/>
    <property type="molecule type" value="Genomic_DNA"/>
</dbReference>
<reference evidence="3 4" key="1">
    <citation type="submission" date="2019-08" db="EMBL/GenBank/DDBJ databases">
        <title>100 year-old enigma solved: identification of Planctomyces bekefii, the type genus and species of the phylum Planctomycetes.</title>
        <authorList>
            <person name="Svetlana D.N."/>
            <person name="Overmann J."/>
        </authorList>
    </citation>
    <scope>NUCLEOTIDE SEQUENCE [LARGE SCALE GENOMIC DNA]</scope>
    <source>
        <strain evidence="3">Phe10_nw2017</strain>
    </source>
</reference>
<evidence type="ECO:0000313" key="3">
    <source>
        <dbReference type="EMBL" id="TWW08945.1"/>
    </source>
</evidence>
<organism evidence="3 4">
    <name type="scientific">Planctomyces bekefii</name>
    <dbReference type="NCBI Taxonomy" id="1653850"/>
    <lineage>
        <taxon>Bacteria</taxon>
        <taxon>Pseudomonadati</taxon>
        <taxon>Planctomycetota</taxon>
        <taxon>Planctomycetia</taxon>
        <taxon>Planctomycetales</taxon>
        <taxon>Planctomycetaceae</taxon>
        <taxon>Planctomyces</taxon>
    </lineage>
</organism>
<dbReference type="PROSITE" id="PS51468">
    <property type="entry name" value="VIT"/>
    <property type="match status" value="1"/>
</dbReference>